<sequence>MLQNWDFYMHRVSKESASVIDEIVSIPMLHMTALAPELHLYVGSLDKVRKLRHQLSGLCRYLNACKKVAEAEGWHRAISKFKNKEYLLEHTDIYSVQDLVRVHMSLMVPELKDCVNEGISHVKSCSVCQGQAFICEICNQGPALFPFQVDRIWKCPKCSSVYHLICKPATTHCPRCLRLSSRRHTATEPLNVN</sequence>
<protein>
    <recommendedName>
        <fullName evidence="5">Rubicon Homology domain-containing protein</fullName>
    </recommendedName>
</protein>
<evidence type="ECO:0000313" key="7">
    <source>
        <dbReference type="EMBL" id="KAI6656323.1"/>
    </source>
</evidence>
<evidence type="ECO:0000313" key="8">
    <source>
        <dbReference type="Proteomes" id="UP001165289"/>
    </source>
</evidence>
<dbReference type="PANTHER" id="PTHR12326">
    <property type="entry name" value="PLECKSTRIN HOMOLOGY DOMAIN CONTAINING PROTEIN"/>
    <property type="match status" value="1"/>
</dbReference>
<evidence type="ECO:0000259" key="5">
    <source>
        <dbReference type="SMART" id="SM01175"/>
    </source>
</evidence>
<dbReference type="EMBL" id="JAKMXF010000144">
    <property type="protein sequence ID" value="KAI6656323.1"/>
    <property type="molecule type" value="Genomic_DNA"/>
</dbReference>
<dbReference type="EMBL" id="JAKMXF010000144">
    <property type="protein sequence ID" value="KAI6656300.1"/>
    <property type="molecule type" value="Genomic_DNA"/>
</dbReference>
<dbReference type="Proteomes" id="UP001165289">
    <property type="component" value="Unassembled WGS sequence"/>
</dbReference>
<keyword evidence="1" id="KW-0479">Metal-binding</keyword>
<comment type="caution">
    <text evidence="6">The sequence shown here is derived from an EMBL/GenBank/DDBJ whole genome shotgun (WGS) entry which is preliminary data.</text>
</comment>
<keyword evidence="3" id="KW-0863">Zinc-finger</keyword>
<accession>A0AAV7K637</accession>
<dbReference type="PANTHER" id="PTHR12326:SF12">
    <property type="entry name" value="PLECKSTRIN HOMOLOGY AND RUN DOMAIN CONTAINING M1"/>
    <property type="match status" value="1"/>
</dbReference>
<feature type="domain" description="Rubicon Homology" evidence="5">
    <location>
        <begin position="1"/>
        <end position="183"/>
    </location>
</feature>
<reference evidence="6" key="1">
    <citation type="submission" date="2022-02" db="EMBL/GenBank/DDBJ databases">
        <authorList>
            <person name="Santini S."/>
            <person name="Jourda C."/>
            <person name="Belahbib H."/>
            <person name="Rocher C."/>
            <person name="Selva M."/>
            <person name="Borchiellini C."/>
            <person name="Renard E."/>
        </authorList>
    </citation>
    <scope>NUCLEOTIDE SEQUENCE</scope>
    <source>
        <strain evidence="6">SPO-2</strain>
    </source>
</reference>
<dbReference type="InterPro" id="IPR025258">
    <property type="entry name" value="RH_dom"/>
</dbReference>
<organism evidence="6 8">
    <name type="scientific">Oopsacas minuta</name>
    <dbReference type="NCBI Taxonomy" id="111878"/>
    <lineage>
        <taxon>Eukaryota</taxon>
        <taxon>Metazoa</taxon>
        <taxon>Porifera</taxon>
        <taxon>Hexactinellida</taxon>
        <taxon>Hexasterophora</taxon>
        <taxon>Lyssacinosida</taxon>
        <taxon>Leucopsacidae</taxon>
        <taxon>Oopsacas</taxon>
    </lineage>
</organism>
<evidence type="ECO:0000256" key="2">
    <source>
        <dbReference type="ARBA" id="ARBA00022737"/>
    </source>
</evidence>
<gene>
    <name evidence="6" type="ORF">LOD99_1100</name>
    <name evidence="7" type="ORF">LOD99_1123</name>
</gene>
<keyword evidence="2" id="KW-0677">Repeat</keyword>
<keyword evidence="8" id="KW-1185">Reference proteome</keyword>
<evidence type="ECO:0000313" key="6">
    <source>
        <dbReference type="EMBL" id="KAI6656300.1"/>
    </source>
</evidence>
<dbReference type="AlphaFoldDB" id="A0AAV7K637"/>
<dbReference type="SMART" id="SM01175">
    <property type="entry name" value="DUF4206"/>
    <property type="match status" value="1"/>
</dbReference>
<name>A0AAV7K637_9METZ</name>
<proteinExistence type="predicted"/>
<dbReference type="GO" id="GO:0008270">
    <property type="term" value="F:zinc ion binding"/>
    <property type="evidence" value="ECO:0007669"/>
    <property type="project" value="UniProtKB-KW"/>
</dbReference>
<evidence type="ECO:0000256" key="3">
    <source>
        <dbReference type="ARBA" id="ARBA00022771"/>
    </source>
</evidence>
<keyword evidence="4" id="KW-0862">Zinc</keyword>
<evidence type="ECO:0000256" key="1">
    <source>
        <dbReference type="ARBA" id="ARBA00022723"/>
    </source>
</evidence>
<dbReference type="Pfam" id="PF13901">
    <property type="entry name" value="RH_dom"/>
    <property type="match status" value="1"/>
</dbReference>
<evidence type="ECO:0000256" key="4">
    <source>
        <dbReference type="ARBA" id="ARBA00022833"/>
    </source>
</evidence>
<dbReference type="InterPro" id="IPR051366">
    <property type="entry name" value="DEF8"/>
</dbReference>
<reference evidence="6 8" key="2">
    <citation type="journal article" date="2023" name="BMC Biol.">
        <title>The compact genome of the sponge Oopsacas minuta (Hexactinellida) is lacking key metazoan core genes.</title>
        <authorList>
            <person name="Santini S."/>
            <person name="Schenkelaars Q."/>
            <person name="Jourda C."/>
            <person name="Duchesne M."/>
            <person name="Belahbib H."/>
            <person name="Rocher C."/>
            <person name="Selva M."/>
            <person name="Riesgo A."/>
            <person name="Vervoort M."/>
            <person name="Leys S.P."/>
            <person name="Kodjabachian L."/>
            <person name="Le Bivic A."/>
            <person name="Borchiellini C."/>
            <person name="Claverie J.M."/>
            <person name="Renard E."/>
        </authorList>
    </citation>
    <scope>NUCLEOTIDE SEQUENCE [LARGE SCALE GENOMIC DNA]</scope>
    <source>
        <strain evidence="6">SPO-2</strain>
    </source>
</reference>